<evidence type="ECO:0000313" key="9">
    <source>
        <dbReference type="Proteomes" id="UP000271098"/>
    </source>
</evidence>
<reference evidence="8 9" key="2">
    <citation type="submission" date="2018-11" db="EMBL/GenBank/DDBJ databases">
        <authorList>
            <consortium name="Pathogen Informatics"/>
        </authorList>
    </citation>
    <scope>NUCLEOTIDE SEQUENCE [LARGE SCALE GENOMIC DNA]</scope>
</reference>
<keyword evidence="4" id="KW-0547">Nucleotide-binding</keyword>
<dbReference type="InterPro" id="IPR000719">
    <property type="entry name" value="Prot_kinase_dom"/>
</dbReference>
<name>A0A183E240_9BILA</name>
<dbReference type="WBParaSite" id="GPUH_0001505101-mRNA-1">
    <property type="protein sequence ID" value="GPUH_0001505101-mRNA-1"/>
    <property type="gene ID" value="GPUH_0001505101"/>
</dbReference>
<dbReference type="GO" id="GO:0070507">
    <property type="term" value="P:regulation of microtubule cytoskeleton organization"/>
    <property type="evidence" value="ECO:0007669"/>
    <property type="project" value="TreeGrafter"/>
</dbReference>
<keyword evidence="5" id="KW-0418">Kinase</keyword>
<evidence type="ECO:0000256" key="4">
    <source>
        <dbReference type="ARBA" id="ARBA00022741"/>
    </source>
</evidence>
<keyword evidence="9" id="KW-1185">Reference proteome</keyword>
<evidence type="ECO:0000256" key="1">
    <source>
        <dbReference type="ARBA" id="ARBA00005527"/>
    </source>
</evidence>
<reference evidence="10" key="1">
    <citation type="submission" date="2016-06" db="UniProtKB">
        <authorList>
            <consortium name="WormBaseParasite"/>
        </authorList>
    </citation>
    <scope>IDENTIFICATION</scope>
</reference>
<keyword evidence="3" id="KW-0808">Transferase</keyword>
<gene>
    <name evidence="8" type="ORF">GPUH_LOCUS15029</name>
</gene>
<dbReference type="Gene3D" id="3.30.200.20">
    <property type="entry name" value="Phosphorylase Kinase, domain 1"/>
    <property type="match status" value="1"/>
</dbReference>
<dbReference type="GO" id="GO:0030154">
    <property type="term" value="P:cell differentiation"/>
    <property type="evidence" value="ECO:0007669"/>
    <property type="project" value="TreeGrafter"/>
</dbReference>
<dbReference type="GO" id="GO:0005829">
    <property type="term" value="C:cytosol"/>
    <property type="evidence" value="ECO:0007669"/>
    <property type="project" value="TreeGrafter"/>
</dbReference>
<feature type="domain" description="Protein kinase" evidence="7">
    <location>
        <begin position="1"/>
        <end position="241"/>
    </location>
</feature>
<dbReference type="GO" id="GO:0004674">
    <property type="term" value="F:protein serine/threonine kinase activity"/>
    <property type="evidence" value="ECO:0007669"/>
    <property type="project" value="UniProtKB-KW"/>
</dbReference>
<dbReference type="SUPFAM" id="SSF56112">
    <property type="entry name" value="Protein kinase-like (PK-like)"/>
    <property type="match status" value="1"/>
</dbReference>
<dbReference type="Proteomes" id="UP000271098">
    <property type="component" value="Unassembled WGS sequence"/>
</dbReference>
<evidence type="ECO:0000256" key="2">
    <source>
        <dbReference type="ARBA" id="ARBA00022527"/>
    </source>
</evidence>
<evidence type="ECO:0000313" key="10">
    <source>
        <dbReference type="WBParaSite" id="GPUH_0001505101-mRNA-1"/>
    </source>
</evidence>
<dbReference type="AlphaFoldDB" id="A0A183E240"/>
<dbReference type="GO" id="GO:0005524">
    <property type="term" value="F:ATP binding"/>
    <property type="evidence" value="ECO:0007669"/>
    <property type="project" value="UniProtKB-KW"/>
</dbReference>
<dbReference type="SMART" id="SM00220">
    <property type="entry name" value="S_TKc"/>
    <property type="match status" value="1"/>
</dbReference>
<accession>A0A183E240</accession>
<evidence type="ECO:0000259" key="7">
    <source>
        <dbReference type="PROSITE" id="PS50011"/>
    </source>
</evidence>
<dbReference type="InterPro" id="IPR011009">
    <property type="entry name" value="Kinase-like_dom_sf"/>
</dbReference>
<dbReference type="Pfam" id="PF00069">
    <property type="entry name" value="Pkinase"/>
    <property type="match status" value="1"/>
</dbReference>
<dbReference type="EMBL" id="UYRT01081948">
    <property type="protein sequence ID" value="VDN25224.1"/>
    <property type="molecule type" value="Genomic_DNA"/>
</dbReference>
<dbReference type="GO" id="GO:0007165">
    <property type="term" value="P:signal transduction"/>
    <property type="evidence" value="ECO:0007669"/>
    <property type="project" value="TreeGrafter"/>
</dbReference>
<dbReference type="Gene3D" id="1.10.510.10">
    <property type="entry name" value="Transferase(Phosphotransferase) domain 1"/>
    <property type="match status" value="1"/>
</dbReference>
<dbReference type="InterPro" id="IPR008271">
    <property type="entry name" value="Ser/Thr_kinase_AS"/>
</dbReference>
<evidence type="ECO:0000256" key="5">
    <source>
        <dbReference type="ARBA" id="ARBA00022777"/>
    </source>
</evidence>
<dbReference type="PROSITE" id="PS50011">
    <property type="entry name" value="PROTEIN_KINASE_DOM"/>
    <property type="match status" value="1"/>
</dbReference>
<sequence>MKNLRLHSSGVFSNVYRGTLLSPGARKEIAVKKTWPDAEMDAHANLELEILLAVSSERHKNIIQVLYTFRTLTPDKKRHICHRDIKPQNLLIEPISGILKIADFGSAKIIRKTTKSTSYQVTRFYRPPELLLEATFYSPQVDVWSAGCVLGEITKGGILFAGRDAKHQLKLVVDALGSPDDDELLDMKANTRFAGGRVAPRGFEFFLPNASPEIIDILQRILVYSPKKRLCGKALLSDPFFHELFIPDKRRTNGSFVSACITTDDLHKVPTRPNDAYLAKKTPVLVFDKLLQAYVA</sequence>
<dbReference type="PANTHER" id="PTHR24057:SF18">
    <property type="entry name" value="SERINE_THREONINE-PROTEIN KINASE R03D7.5-RELATED"/>
    <property type="match status" value="1"/>
</dbReference>
<dbReference type="PANTHER" id="PTHR24057">
    <property type="entry name" value="GLYCOGEN SYNTHASE KINASE-3 ALPHA"/>
    <property type="match status" value="1"/>
</dbReference>
<evidence type="ECO:0000256" key="6">
    <source>
        <dbReference type="ARBA" id="ARBA00022840"/>
    </source>
</evidence>
<comment type="similarity">
    <text evidence="1">Belongs to the protein kinase superfamily. CMGC Ser/Thr protein kinase family. GSK-3 subfamily.</text>
</comment>
<dbReference type="GO" id="GO:0032436">
    <property type="term" value="P:positive regulation of proteasomal ubiquitin-dependent protein catabolic process"/>
    <property type="evidence" value="ECO:0007669"/>
    <property type="project" value="TreeGrafter"/>
</dbReference>
<dbReference type="PROSITE" id="PS00108">
    <property type="entry name" value="PROTEIN_KINASE_ST"/>
    <property type="match status" value="1"/>
</dbReference>
<dbReference type="GO" id="GO:0030424">
    <property type="term" value="C:axon"/>
    <property type="evidence" value="ECO:0007669"/>
    <property type="project" value="TreeGrafter"/>
</dbReference>
<evidence type="ECO:0000313" key="8">
    <source>
        <dbReference type="EMBL" id="VDN25224.1"/>
    </source>
</evidence>
<organism evidence="10">
    <name type="scientific">Gongylonema pulchrum</name>
    <dbReference type="NCBI Taxonomy" id="637853"/>
    <lineage>
        <taxon>Eukaryota</taxon>
        <taxon>Metazoa</taxon>
        <taxon>Ecdysozoa</taxon>
        <taxon>Nematoda</taxon>
        <taxon>Chromadorea</taxon>
        <taxon>Rhabditida</taxon>
        <taxon>Spirurina</taxon>
        <taxon>Spiruromorpha</taxon>
        <taxon>Spiruroidea</taxon>
        <taxon>Gongylonematidae</taxon>
        <taxon>Gongylonema</taxon>
    </lineage>
</organism>
<proteinExistence type="inferred from homology"/>
<keyword evidence="2" id="KW-0723">Serine/threonine-protein kinase</keyword>
<dbReference type="InterPro" id="IPR050591">
    <property type="entry name" value="GSK-3"/>
</dbReference>
<protein>
    <submittedName>
        <fullName evidence="10">Protein kinase domain-containing protein</fullName>
    </submittedName>
</protein>
<dbReference type="GO" id="GO:0090090">
    <property type="term" value="P:negative regulation of canonical Wnt signaling pathway"/>
    <property type="evidence" value="ECO:0007669"/>
    <property type="project" value="TreeGrafter"/>
</dbReference>
<dbReference type="GO" id="GO:0005634">
    <property type="term" value="C:nucleus"/>
    <property type="evidence" value="ECO:0007669"/>
    <property type="project" value="TreeGrafter"/>
</dbReference>
<dbReference type="OrthoDB" id="192887at2759"/>
<keyword evidence="6" id="KW-0067">ATP-binding</keyword>
<evidence type="ECO:0000256" key="3">
    <source>
        <dbReference type="ARBA" id="ARBA00022679"/>
    </source>
</evidence>